<dbReference type="PANTHER" id="PTHR40448:SF1">
    <property type="entry name" value="TWO-COMPONENT SENSOR HISTIDINE KINASE"/>
    <property type="match status" value="1"/>
</dbReference>
<feature type="transmembrane region" description="Helical" evidence="1">
    <location>
        <begin position="155"/>
        <end position="175"/>
    </location>
</feature>
<evidence type="ECO:0000313" key="4">
    <source>
        <dbReference type="Proteomes" id="UP000199800"/>
    </source>
</evidence>
<feature type="transmembrane region" description="Helical" evidence="1">
    <location>
        <begin position="89"/>
        <end position="111"/>
    </location>
</feature>
<feature type="transmembrane region" description="Helical" evidence="1">
    <location>
        <begin position="6"/>
        <end position="24"/>
    </location>
</feature>
<proteinExistence type="predicted"/>
<dbReference type="InterPro" id="IPR032834">
    <property type="entry name" value="NatK-like_C"/>
</dbReference>
<gene>
    <name evidence="3" type="ORF">SAMN04487772_11919</name>
</gene>
<dbReference type="RefSeq" id="WP_092478403.1">
    <property type="nucleotide sequence ID" value="NZ_FOHN01000019.1"/>
</dbReference>
<dbReference type="InterPro" id="IPR036890">
    <property type="entry name" value="HATPase_C_sf"/>
</dbReference>
<feature type="transmembrane region" description="Helical" evidence="1">
    <location>
        <begin position="60"/>
        <end position="77"/>
    </location>
</feature>
<feature type="domain" description="Sensor histidine kinase NatK-like C-terminal" evidence="2">
    <location>
        <begin position="327"/>
        <end position="431"/>
    </location>
</feature>
<evidence type="ECO:0000256" key="1">
    <source>
        <dbReference type="SAM" id="Phobius"/>
    </source>
</evidence>
<dbReference type="Pfam" id="PF14501">
    <property type="entry name" value="HATPase_c_5"/>
    <property type="match status" value="1"/>
</dbReference>
<feature type="transmembrane region" description="Helical" evidence="1">
    <location>
        <begin position="187"/>
        <end position="208"/>
    </location>
</feature>
<dbReference type="OrthoDB" id="9156435at2"/>
<dbReference type="GO" id="GO:0042802">
    <property type="term" value="F:identical protein binding"/>
    <property type="evidence" value="ECO:0007669"/>
    <property type="project" value="TreeGrafter"/>
</dbReference>
<reference evidence="3 4" key="1">
    <citation type="submission" date="2016-10" db="EMBL/GenBank/DDBJ databases">
        <authorList>
            <person name="de Groot N.N."/>
        </authorList>
    </citation>
    <scope>NUCLEOTIDE SEQUENCE [LARGE SCALE GENOMIC DNA]</scope>
    <source>
        <strain evidence="3 4">DSM 1801</strain>
    </source>
</reference>
<evidence type="ECO:0000313" key="3">
    <source>
        <dbReference type="EMBL" id="SET41080.1"/>
    </source>
</evidence>
<feature type="transmembrane region" description="Helical" evidence="1">
    <location>
        <begin position="117"/>
        <end position="134"/>
    </location>
</feature>
<dbReference type="Gene3D" id="3.30.565.10">
    <property type="entry name" value="Histidine kinase-like ATPase, C-terminal domain"/>
    <property type="match status" value="1"/>
</dbReference>
<keyword evidence="1" id="KW-1133">Transmembrane helix</keyword>
<name>A0A1I0E7A7_9FIRM</name>
<protein>
    <submittedName>
        <fullName evidence="3">GHKL domain-containing protein</fullName>
    </submittedName>
</protein>
<dbReference type="EMBL" id="FOHN01000019">
    <property type="protein sequence ID" value="SET41080.1"/>
    <property type="molecule type" value="Genomic_DNA"/>
</dbReference>
<dbReference type="SUPFAM" id="SSF55874">
    <property type="entry name" value="ATPase domain of HSP90 chaperone/DNA topoisomerase II/histidine kinase"/>
    <property type="match status" value="1"/>
</dbReference>
<evidence type="ECO:0000259" key="2">
    <source>
        <dbReference type="Pfam" id="PF14501"/>
    </source>
</evidence>
<feature type="transmembrane region" description="Helical" evidence="1">
    <location>
        <begin position="36"/>
        <end position="54"/>
    </location>
</feature>
<keyword evidence="1" id="KW-0812">Transmembrane</keyword>
<sequence length="434" mass="48864">MQVEKIATQLFYCAFMVMFVGSFLEVVKFPIKFKRIVKYIAAGAVYIPLVSHLPLGKFRFSVMFPLVIFFIFEGTFLERTTISTIAESVWCALQILCGVIFGDTLEIVVVSDTSRQVLLDLICLVILSCIVRIINQTSLFEQDIAKKRVASVRQLLGMLVLAIEGDLVLGIAMFVEAYNIEFPYFPTALITFVLGIAGLYLVCFALSLDNAMAKEYYKVVNKTLESQIKSQYSYYKKLDKVNRETRAIKHDMKNHLIVMKGMIDKGDLDGVSSYVSNIQTKMDNVSVVIHTGNSIVDSIVNEKREIALSKKIELNINVALPEEVKVEPMDLCVMVANSLDNAIEACAKIPSNKKRDISFYGRCEHGYLSFIISNSVNKNIRIEQNLVVTDKEDKLNHGYGLTNIGNSVRRSNGKLNIECKDQRFSLYIDIPMNG</sequence>
<keyword evidence="1" id="KW-0472">Membrane</keyword>
<dbReference type="PANTHER" id="PTHR40448">
    <property type="entry name" value="TWO-COMPONENT SENSOR HISTIDINE KINASE"/>
    <property type="match status" value="1"/>
</dbReference>
<keyword evidence="4" id="KW-1185">Reference proteome</keyword>
<dbReference type="AlphaFoldDB" id="A0A1I0E7A7"/>
<dbReference type="CDD" id="cd16935">
    <property type="entry name" value="HATPase_AgrC-ComD-like"/>
    <property type="match status" value="1"/>
</dbReference>
<organism evidence="3 4">
    <name type="scientific">[Clostridium] polysaccharolyticum</name>
    <dbReference type="NCBI Taxonomy" id="29364"/>
    <lineage>
        <taxon>Bacteria</taxon>
        <taxon>Bacillati</taxon>
        <taxon>Bacillota</taxon>
        <taxon>Clostridia</taxon>
        <taxon>Lachnospirales</taxon>
        <taxon>Lachnospiraceae</taxon>
    </lineage>
</organism>
<accession>A0A1I0E7A7</accession>
<dbReference type="Proteomes" id="UP000199800">
    <property type="component" value="Unassembled WGS sequence"/>
</dbReference>
<dbReference type="STRING" id="29364.SAMN04487772_11919"/>